<dbReference type="Proteomes" id="UP000521943">
    <property type="component" value="Unassembled WGS sequence"/>
</dbReference>
<dbReference type="AlphaFoldDB" id="A0A8H6I3C4"/>
<accession>A0A8H6I3C4</accession>
<evidence type="ECO:0000313" key="1">
    <source>
        <dbReference type="EMBL" id="KAF6757961.1"/>
    </source>
</evidence>
<name>A0A8H6I3C4_9AGAR</name>
<comment type="caution">
    <text evidence="1">The sequence shown here is derived from an EMBL/GenBank/DDBJ whole genome shotgun (WGS) entry which is preliminary data.</text>
</comment>
<keyword evidence="2" id="KW-1185">Reference proteome</keyword>
<organism evidence="1 2">
    <name type="scientific">Ephemerocybe angulata</name>
    <dbReference type="NCBI Taxonomy" id="980116"/>
    <lineage>
        <taxon>Eukaryota</taxon>
        <taxon>Fungi</taxon>
        <taxon>Dikarya</taxon>
        <taxon>Basidiomycota</taxon>
        <taxon>Agaricomycotina</taxon>
        <taxon>Agaricomycetes</taxon>
        <taxon>Agaricomycetidae</taxon>
        <taxon>Agaricales</taxon>
        <taxon>Agaricineae</taxon>
        <taxon>Psathyrellaceae</taxon>
        <taxon>Ephemerocybe</taxon>
    </lineage>
</organism>
<proteinExistence type="predicted"/>
<protein>
    <submittedName>
        <fullName evidence="1">Uncharacterized protein</fullName>
    </submittedName>
</protein>
<dbReference type="OrthoDB" id="3264491at2759"/>
<evidence type="ECO:0000313" key="2">
    <source>
        <dbReference type="Proteomes" id="UP000521943"/>
    </source>
</evidence>
<sequence>MKVHMDRDGVDRREHQQRLIHVSGWLRETSMKVWVYPYNTSPAATKAVWDGADAHLLAVYGFSILENVKEN</sequence>
<reference evidence="1 2" key="1">
    <citation type="submission" date="2020-07" db="EMBL/GenBank/DDBJ databases">
        <title>Comparative genomics of pyrophilous fungi reveals a link between fire events and developmental genes.</title>
        <authorList>
            <consortium name="DOE Joint Genome Institute"/>
            <person name="Steindorff A.S."/>
            <person name="Carver A."/>
            <person name="Calhoun S."/>
            <person name="Stillman K."/>
            <person name="Liu H."/>
            <person name="Lipzen A."/>
            <person name="Pangilinan J."/>
            <person name="Labutti K."/>
            <person name="Bruns T.D."/>
            <person name="Grigoriev I.V."/>
        </authorList>
    </citation>
    <scope>NUCLEOTIDE SEQUENCE [LARGE SCALE GENOMIC DNA]</scope>
    <source>
        <strain evidence="1 2">CBS 144469</strain>
    </source>
</reference>
<gene>
    <name evidence="1" type="ORF">DFP72DRAFT_889519</name>
</gene>
<dbReference type="EMBL" id="JACGCI010000020">
    <property type="protein sequence ID" value="KAF6757961.1"/>
    <property type="molecule type" value="Genomic_DNA"/>
</dbReference>